<proteinExistence type="predicted"/>
<sequence>MNKELVCLSFIYDLKAPRSLVRLSFIYDLVCLSALTFQVIHTAHPLPPKGEELGGPFRPSVLKGVSALTFQVIHTAHPLPPKGEDLWSLRPLVLWSLRPLALRSSKVKTLKQTGSTHSSTPGRAH</sequence>
<gene>
    <name evidence="1" type="primary">orf125</name>
</gene>
<dbReference type="RefSeq" id="YP_002601007.1">
    <property type="nucleotide sequence ID" value="NC_012101.1"/>
</dbReference>
<name>C0JWK2_MONSK</name>
<reference evidence="1" key="2">
    <citation type="journal article" date="2009" name="Mol. Biol. Evol.">
        <title>The chloroplast genomes of the green algae Pyramimonas, Monomastix, and Pycnococcus shed new light on the evolutionary history of prasinophytes and the origin of the secondary chloroplasts of euglenids.</title>
        <authorList>
            <person name="Turmel M."/>
            <person name="Gagnon M.C."/>
            <person name="O'Kelly C.J."/>
            <person name="Otis C."/>
            <person name="Lemieux C."/>
        </authorList>
    </citation>
    <scope>NUCLEOTIDE SEQUENCE</scope>
</reference>
<dbReference type="AlphaFoldDB" id="C0JWK2"/>
<geneLocation type="chloroplast" evidence="1"/>
<protein>
    <submittedName>
        <fullName evidence="1">Uncharacterized protein orf125</fullName>
    </submittedName>
</protein>
<accession>C0JWK2</accession>
<keyword evidence="1" id="KW-0150">Chloroplast</keyword>
<keyword evidence="1" id="KW-0934">Plastid</keyword>
<dbReference type="GeneID" id="7441127"/>
<organism evidence="1">
    <name type="scientific">Monomastix sp. (strain OKE-1)</name>
    <dbReference type="NCBI Taxonomy" id="141716"/>
    <lineage>
        <taxon>Eukaryota</taxon>
        <taxon>Viridiplantae</taxon>
        <taxon>Chlorophyta</taxon>
        <taxon>Mamiellophyceae</taxon>
        <taxon>Monomastigales</taxon>
        <taxon>Monomastigaceae</taxon>
        <taxon>Monomastix</taxon>
    </lineage>
</organism>
<evidence type="ECO:0000313" key="1">
    <source>
        <dbReference type="EMBL" id="ACK36918.1"/>
    </source>
</evidence>
<dbReference type="EMBL" id="FJ493497">
    <property type="protein sequence ID" value="ACK36918.1"/>
    <property type="molecule type" value="Genomic_DNA"/>
</dbReference>
<reference evidence="1" key="1">
    <citation type="journal article" date="2006" name="BMC Biol.">
        <title>The complete chloroplast DNA sequence of the green alga Oltmannsiellopsis viridis reveals a distinctive quadripartite architecture in the chloroplast genome of early diverging ulvophytes.</title>
        <authorList>
            <person name="Pombert J.F."/>
            <person name="Lemieux C."/>
            <person name="Turmel M."/>
        </authorList>
    </citation>
    <scope>NUCLEOTIDE SEQUENCE</scope>
</reference>